<protein>
    <submittedName>
        <fullName evidence="1">Uncharacterized protein</fullName>
    </submittedName>
</protein>
<feature type="non-terminal residue" evidence="1">
    <location>
        <position position="1"/>
    </location>
</feature>
<dbReference type="EMBL" id="KK784889">
    <property type="protein sequence ID" value="KDO71278.1"/>
    <property type="molecule type" value="Genomic_DNA"/>
</dbReference>
<organism evidence="1 2">
    <name type="scientific">Citrus sinensis</name>
    <name type="common">Sweet orange</name>
    <name type="synonym">Citrus aurantium var. sinensis</name>
    <dbReference type="NCBI Taxonomy" id="2711"/>
    <lineage>
        <taxon>Eukaryota</taxon>
        <taxon>Viridiplantae</taxon>
        <taxon>Streptophyta</taxon>
        <taxon>Embryophyta</taxon>
        <taxon>Tracheophyta</taxon>
        <taxon>Spermatophyta</taxon>
        <taxon>Magnoliopsida</taxon>
        <taxon>eudicotyledons</taxon>
        <taxon>Gunneridae</taxon>
        <taxon>Pentapetalae</taxon>
        <taxon>rosids</taxon>
        <taxon>malvids</taxon>
        <taxon>Sapindales</taxon>
        <taxon>Rutaceae</taxon>
        <taxon>Aurantioideae</taxon>
        <taxon>Citrus</taxon>
    </lineage>
</organism>
<evidence type="ECO:0000313" key="1">
    <source>
        <dbReference type="EMBL" id="KDO71278.1"/>
    </source>
</evidence>
<dbReference type="AlphaFoldDB" id="A0A067FVC6"/>
<evidence type="ECO:0000313" key="2">
    <source>
        <dbReference type="Proteomes" id="UP000027120"/>
    </source>
</evidence>
<keyword evidence="2" id="KW-1185">Reference proteome</keyword>
<gene>
    <name evidence="1" type="ORF">CISIN_1g0402292mg</name>
</gene>
<accession>A0A067FVC6</accession>
<sequence>FILSAENTLVIIIIFLICGGYVEELGTLNFTRQNLNLTTDNGAVRYSFELRKELAYGHPDAKNIMSRWPPNLQTSEQQCFVFSELTNEKHDPSVESLPCLGSLGEADNLAEDQEFLPGSIAMRKGGWKGVDGSIAEAVREMAAASKLRMAAVNYCDSRYSIA</sequence>
<dbReference type="Proteomes" id="UP000027120">
    <property type="component" value="Unassembled WGS sequence"/>
</dbReference>
<name>A0A067FVC6_CITSI</name>
<reference evidence="1 2" key="1">
    <citation type="submission" date="2014-04" db="EMBL/GenBank/DDBJ databases">
        <authorList>
            <consortium name="International Citrus Genome Consortium"/>
            <person name="Gmitter F."/>
            <person name="Chen C."/>
            <person name="Farmerie W."/>
            <person name="Harkins T."/>
            <person name="Desany B."/>
            <person name="Mohiuddin M."/>
            <person name="Kodira C."/>
            <person name="Borodovsky M."/>
            <person name="Lomsadze A."/>
            <person name="Burns P."/>
            <person name="Jenkins J."/>
            <person name="Prochnik S."/>
            <person name="Shu S."/>
            <person name="Chapman J."/>
            <person name="Pitluck S."/>
            <person name="Schmutz J."/>
            <person name="Rokhsar D."/>
        </authorList>
    </citation>
    <scope>NUCLEOTIDE SEQUENCE</scope>
</reference>
<proteinExistence type="predicted"/>